<protein>
    <submittedName>
        <fullName evidence="3">Uncharacterized protein</fullName>
    </submittedName>
</protein>
<feature type="transmembrane region" description="Helical" evidence="2">
    <location>
        <begin position="58"/>
        <end position="79"/>
    </location>
</feature>
<dbReference type="Proteomes" id="UP001152888">
    <property type="component" value="Unassembled WGS sequence"/>
</dbReference>
<keyword evidence="2" id="KW-0472">Membrane</keyword>
<comment type="caution">
    <text evidence="3">The sequence shown here is derived from an EMBL/GenBank/DDBJ whole genome shotgun (WGS) entry which is preliminary data.</text>
</comment>
<feature type="region of interest" description="Disordered" evidence="1">
    <location>
        <begin position="1"/>
        <end position="34"/>
    </location>
</feature>
<keyword evidence="4" id="KW-1185">Reference proteome</keyword>
<dbReference type="EMBL" id="CAKOFQ010006896">
    <property type="protein sequence ID" value="CAH1980489.1"/>
    <property type="molecule type" value="Genomic_DNA"/>
</dbReference>
<keyword evidence="2" id="KW-0812">Transmembrane</keyword>
<gene>
    <name evidence="3" type="ORF">ACAOBT_LOCUS14024</name>
</gene>
<accession>A0A9P0PH71</accession>
<keyword evidence="2" id="KW-1133">Transmembrane helix</keyword>
<evidence type="ECO:0000313" key="3">
    <source>
        <dbReference type="EMBL" id="CAH1980489.1"/>
    </source>
</evidence>
<feature type="compositionally biased region" description="Pro residues" evidence="1">
    <location>
        <begin position="8"/>
        <end position="30"/>
    </location>
</feature>
<evidence type="ECO:0000256" key="2">
    <source>
        <dbReference type="SAM" id="Phobius"/>
    </source>
</evidence>
<sequence length="80" mass="8875">MYAAYPGGGPPPHYAPPPTFLQPHPPPPPLQHHVQVPPIPMVQSQSPVAHYSKKRSTFVGNLTLLIYFASRSSTIIFYVR</sequence>
<dbReference type="AlphaFoldDB" id="A0A9P0PH71"/>
<evidence type="ECO:0000256" key="1">
    <source>
        <dbReference type="SAM" id="MobiDB-lite"/>
    </source>
</evidence>
<name>A0A9P0PH71_ACAOB</name>
<organism evidence="3 4">
    <name type="scientific">Acanthoscelides obtectus</name>
    <name type="common">Bean weevil</name>
    <name type="synonym">Bruchus obtectus</name>
    <dbReference type="NCBI Taxonomy" id="200917"/>
    <lineage>
        <taxon>Eukaryota</taxon>
        <taxon>Metazoa</taxon>
        <taxon>Ecdysozoa</taxon>
        <taxon>Arthropoda</taxon>
        <taxon>Hexapoda</taxon>
        <taxon>Insecta</taxon>
        <taxon>Pterygota</taxon>
        <taxon>Neoptera</taxon>
        <taxon>Endopterygota</taxon>
        <taxon>Coleoptera</taxon>
        <taxon>Polyphaga</taxon>
        <taxon>Cucujiformia</taxon>
        <taxon>Chrysomeloidea</taxon>
        <taxon>Chrysomelidae</taxon>
        <taxon>Bruchinae</taxon>
        <taxon>Bruchini</taxon>
        <taxon>Acanthoscelides</taxon>
    </lineage>
</organism>
<reference evidence="3" key="1">
    <citation type="submission" date="2022-03" db="EMBL/GenBank/DDBJ databases">
        <authorList>
            <person name="Sayadi A."/>
        </authorList>
    </citation>
    <scope>NUCLEOTIDE SEQUENCE</scope>
</reference>
<evidence type="ECO:0000313" key="4">
    <source>
        <dbReference type="Proteomes" id="UP001152888"/>
    </source>
</evidence>
<proteinExistence type="predicted"/>